<reference evidence="2" key="1">
    <citation type="journal article" date="2021" name="Nat. Commun.">
        <title>Genetic determinants of endophytism in the Arabidopsis root mycobiome.</title>
        <authorList>
            <person name="Mesny F."/>
            <person name="Miyauchi S."/>
            <person name="Thiergart T."/>
            <person name="Pickel B."/>
            <person name="Atanasova L."/>
            <person name="Karlsson M."/>
            <person name="Huettel B."/>
            <person name="Barry K.W."/>
            <person name="Haridas S."/>
            <person name="Chen C."/>
            <person name="Bauer D."/>
            <person name="Andreopoulos W."/>
            <person name="Pangilinan J."/>
            <person name="LaButti K."/>
            <person name="Riley R."/>
            <person name="Lipzen A."/>
            <person name="Clum A."/>
            <person name="Drula E."/>
            <person name="Henrissat B."/>
            <person name="Kohler A."/>
            <person name="Grigoriev I.V."/>
            <person name="Martin F.M."/>
            <person name="Hacquard S."/>
        </authorList>
    </citation>
    <scope>NUCLEOTIDE SEQUENCE</scope>
    <source>
        <strain evidence="2">MPI-SDFR-AT-0120</strain>
    </source>
</reference>
<dbReference type="OrthoDB" id="2910287at2759"/>
<comment type="caution">
    <text evidence="2">The sequence shown here is derived from an EMBL/GenBank/DDBJ whole genome shotgun (WGS) entry which is preliminary data.</text>
</comment>
<protein>
    <submittedName>
        <fullName evidence="2">Uncharacterized protein</fullName>
    </submittedName>
</protein>
<feature type="chain" id="PRO_5035478537" evidence="1">
    <location>
        <begin position="17"/>
        <end position="160"/>
    </location>
</feature>
<keyword evidence="3" id="KW-1185">Reference proteome</keyword>
<feature type="signal peptide" evidence="1">
    <location>
        <begin position="1"/>
        <end position="16"/>
    </location>
</feature>
<proteinExistence type="predicted"/>
<name>A0A8K0QZ04_9PLEO</name>
<evidence type="ECO:0000313" key="3">
    <source>
        <dbReference type="Proteomes" id="UP000813461"/>
    </source>
</evidence>
<evidence type="ECO:0000313" key="2">
    <source>
        <dbReference type="EMBL" id="KAH7076017.1"/>
    </source>
</evidence>
<dbReference type="AlphaFoldDB" id="A0A8K0QZ04"/>
<evidence type="ECO:0000256" key="1">
    <source>
        <dbReference type="SAM" id="SignalP"/>
    </source>
</evidence>
<keyword evidence="1" id="KW-0732">Signal</keyword>
<accession>A0A8K0QZ04</accession>
<organism evidence="2 3">
    <name type="scientific">Paraphoma chrysanthemicola</name>
    <dbReference type="NCBI Taxonomy" id="798071"/>
    <lineage>
        <taxon>Eukaryota</taxon>
        <taxon>Fungi</taxon>
        <taxon>Dikarya</taxon>
        <taxon>Ascomycota</taxon>
        <taxon>Pezizomycotina</taxon>
        <taxon>Dothideomycetes</taxon>
        <taxon>Pleosporomycetidae</taxon>
        <taxon>Pleosporales</taxon>
        <taxon>Pleosporineae</taxon>
        <taxon>Phaeosphaeriaceae</taxon>
        <taxon>Paraphoma</taxon>
    </lineage>
</organism>
<gene>
    <name evidence="2" type="ORF">FB567DRAFT_552989</name>
</gene>
<dbReference type="Proteomes" id="UP000813461">
    <property type="component" value="Unassembled WGS sequence"/>
</dbReference>
<dbReference type="EMBL" id="JAGMVJ010000019">
    <property type="protein sequence ID" value="KAH7076017.1"/>
    <property type="molecule type" value="Genomic_DNA"/>
</dbReference>
<sequence>MRLLAVSVALVLSAAALPVNDNHKKGQSDIDPSVQILSASADEIAGPLPIEELKDPVTTGKTTNKDYLLVNIYKDKQWSGESKGMWTLVIGMIRSRLSQFHRGSLVDSILTVTVPLIVYTLMSANPVDTCQISAFLAGKISSPAIAAGIDRESCVLEAGI</sequence>